<feature type="signal peptide" evidence="2">
    <location>
        <begin position="1"/>
        <end position="20"/>
    </location>
</feature>
<evidence type="ECO:0000313" key="4">
    <source>
        <dbReference type="Proteomes" id="UP001165740"/>
    </source>
</evidence>
<accession>A0A9W2YP27</accession>
<organism evidence="4 5">
    <name type="scientific">Biomphalaria glabrata</name>
    <name type="common">Bloodfluke planorb</name>
    <name type="synonym">Freshwater snail</name>
    <dbReference type="NCBI Taxonomy" id="6526"/>
    <lineage>
        <taxon>Eukaryota</taxon>
        <taxon>Metazoa</taxon>
        <taxon>Spiralia</taxon>
        <taxon>Lophotrochozoa</taxon>
        <taxon>Mollusca</taxon>
        <taxon>Gastropoda</taxon>
        <taxon>Heterobranchia</taxon>
        <taxon>Euthyneura</taxon>
        <taxon>Panpulmonata</taxon>
        <taxon>Hygrophila</taxon>
        <taxon>Lymnaeoidea</taxon>
        <taxon>Planorbidae</taxon>
        <taxon>Biomphalaria</taxon>
    </lineage>
</organism>
<dbReference type="InterPro" id="IPR016186">
    <property type="entry name" value="C-type_lectin-like/link_sf"/>
</dbReference>
<dbReference type="RefSeq" id="XP_055864453.1">
    <property type="nucleotide sequence ID" value="XM_056008478.1"/>
</dbReference>
<dbReference type="Gene3D" id="2.60.40.10">
    <property type="entry name" value="Immunoglobulins"/>
    <property type="match status" value="1"/>
</dbReference>
<gene>
    <name evidence="5" type="primary">LOC129922444</name>
</gene>
<name>A0A9W2YP27_BIOGL</name>
<evidence type="ECO:0000313" key="5">
    <source>
        <dbReference type="RefSeq" id="XP_055864453.1"/>
    </source>
</evidence>
<feature type="coiled-coil region" evidence="1">
    <location>
        <begin position="154"/>
        <end position="184"/>
    </location>
</feature>
<dbReference type="SUPFAM" id="SSF56436">
    <property type="entry name" value="C-type lectin-like"/>
    <property type="match status" value="1"/>
</dbReference>
<reference evidence="5" key="1">
    <citation type="submission" date="2025-08" db="UniProtKB">
        <authorList>
            <consortium name="RefSeq"/>
        </authorList>
    </citation>
    <scope>IDENTIFICATION</scope>
</reference>
<evidence type="ECO:0000256" key="1">
    <source>
        <dbReference type="SAM" id="Coils"/>
    </source>
</evidence>
<evidence type="ECO:0000256" key="2">
    <source>
        <dbReference type="SAM" id="SignalP"/>
    </source>
</evidence>
<sequence>MKLLLAFVLCVLTCQLSVSGFTLQFTGNSEVIKELIEPLTLKCSFQILDDQEMEKSTTQSIYIFHETKGFIATLSKDQPLVTTNLQINSTSVEGELYYNVSKDSYLQITWQNPTSSESGKYFCGAHVQNSKEKSESFGRMLTITVERPTFDDLLKNVVGIKKQTEENRKRLQSNEQRIKSIEENFRSNLIDLNIFKDKLIKFEEGSSNSQTEWMREIYKDMNNQVLKNANTQVFLWQHLNVTNSTLSALTNPLFLASTSYNGTLYLLSNARLINNSLLAQEICELLGGYLVEVNTRNEFDFLRNFLKSVKSPPESVYTGGTDEDHEGYWINRFSQTPMKTFWASHQPDDGSLAQHCQTFWQKYDWYMDDLECVHKPNSDSTVGFMCEIQK</sequence>
<dbReference type="Gene3D" id="3.10.100.10">
    <property type="entry name" value="Mannose-Binding Protein A, subunit A"/>
    <property type="match status" value="1"/>
</dbReference>
<feature type="domain" description="C-type lectin" evidence="3">
    <location>
        <begin position="260"/>
        <end position="365"/>
    </location>
</feature>
<dbReference type="InterPro" id="IPR013783">
    <property type="entry name" value="Ig-like_fold"/>
</dbReference>
<dbReference type="CDD" id="cd00037">
    <property type="entry name" value="CLECT"/>
    <property type="match status" value="1"/>
</dbReference>
<proteinExistence type="predicted"/>
<keyword evidence="1" id="KW-0175">Coiled coil</keyword>
<dbReference type="Pfam" id="PF00059">
    <property type="entry name" value="Lectin_C"/>
    <property type="match status" value="1"/>
</dbReference>
<keyword evidence="4" id="KW-1185">Reference proteome</keyword>
<feature type="chain" id="PRO_5040737645" evidence="2">
    <location>
        <begin position="21"/>
        <end position="390"/>
    </location>
</feature>
<dbReference type="PROSITE" id="PS50041">
    <property type="entry name" value="C_TYPE_LECTIN_2"/>
    <property type="match status" value="1"/>
</dbReference>
<dbReference type="InterPro" id="IPR016187">
    <property type="entry name" value="CTDL_fold"/>
</dbReference>
<dbReference type="SMART" id="SM00034">
    <property type="entry name" value="CLECT"/>
    <property type="match status" value="1"/>
</dbReference>
<dbReference type="OrthoDB" id="6285913at2759"/>
<protein>
    <submittedName>
        <fullName evidence="5">Uncharacterized protein LOC129922444</fullName>
    </submittedName>
</protein>
<evidence type="ECO:0000259" key="3">
    <source>
        <dbReference type="PROSITE" id="PS50041"/>
    </source>
</evidence>
<dbReference type="Proteomes" id="UP001165740">
    <property type="component" value="Chromosome 13"/>
</dbReference>
<dbReference type="InterPro" id="IPR001304">
    <property type="entry name" value="C-type_lectin-like"/>
</dbReference>
<dbReference type="AlphaFoldDB" id="A0A9W2YP27"/>
<dbReference type="GeneID" id="129922444"/>
<keyword evidence="2" id="KW-0732">Signal</keyword>